<dbReference type="AlphaFoldDB" id="A0A369A7C0"/>
<dbReference type="EMBL" id="QPJS01000001">
    <property type="protein sequence ID" value="RCX05179.1"/>
    <property type="molecule type" value="Genomic_DNA"/>
</dbReference>
<protein>
    <submittedName>
        <fullName evidence="1">Uncharacterized protein</fullName>
    </submittedName>
</protein>
<keyword evidence="2" id="KW-1185">Reference proteome</keyword>
<name>A0A369A7C0_9FLAO</name>
<evidence type="ECO:0000313" key="2">
    <source>
        <dbReference type="Proteomes" id="UP000253517"/>
    </source>
</evidence>
<gene>
    <name evidence="1" type="ORF">DES35_101462</name>
</gene>
<dbReference type="Proteomes" id="UP000253517">
    <property type="component" value="Unassembled WGS sequence"/>
</dbReference>
<reference evidence="1 2" key="1">
    <citation type="submission" date="2018-07" db="EMBL/GenBank/DDBJ databases">
        <title>Genomic Encyclopedia of Type Strains, Phase IV (KMG-IV): sequencing the most valuable type-strain genomes for metagenomic binning, comparative biology and taxonomic classification.</title>
        <authorList>
            <person name="Goeker M."/>
        </authorList>
    </citation>
    <scope>NUCLEOTIDE SEQUENCE [LARGE SCALE GENOMIC DNA]</scope>
    <source>
        <strain evidence="1 2">DSM 21410</strain>
    </source>
</reference>
<evidence type="ECO:0000313" key="1">
    <source>
        <dbReference type="EMBL" id="RCX05179.1"/>
    </source>
</evidence>
<proteinExistence type="predicted"/>
<accession>A0A369A7C0</accession>
<sequence length="69" mass="8213">MNARDELNPLIKEFRSFLKKVTIVKINDRLFVVHLSKQFFGMSYYSLSKEFRSEQEAIQFFTQITGMQS</sequence>
<comment type="caution">
    <text evidence="1">The sequence shown here is derived from an EMBL/GenBank/DDBJ whole genome shotgun (WGS) entry which is preliminary data.</text>
</comment>
<organism evidence="1 2">
    <name type="scientific">Schleiferia thermophila</name>
    <dbReference type="NCBI Taxonomy" id="884107"/>
    <lineage>
        <taxon>Bacteria</taxon>
        <taxon>Pseudomonadati</taxon>
        <taxon>Bacteroidota</taxon>
        <taxon>Flavobacteriia</taxon>
        <taxon>Flavobacteriales</taxon>
        <taxon>Schleiferiaceae</taxon>
        <taxon>Schleiferia</taxon>
    </lineage>
</organism>